<accession>A0ABQ0A4D9</accession>
<keyword evidence="3" id="KW-1185">Reference proteome</keyword>
<dbReference type="InterPro" id="IPR007791">
    <property type="entry name" value="DjlA_N"/>
</dbReference>
<evidence type="ECO:0000259" key="1">
    <source>
        <dbReference type="Pfam" id="PF05099"/>
    </source>
</evidence>
<evidence type="ECO:0000313" key="3">
    <source>
        <dbReference type="Proteomes" id="UP001465153"/>
    </source>
</evidence>
<evidence type="ECO:0000313" key="2">
    <source>
        <dbReference type="EMBL" id="GAA6166519.1"/>
    </source>
</evidence>
<dbReference type="CDD" id="cd07313">
    <property type="entry name" value="terB_like_2"/>
    <property type="match status" value="1"/>
</dbReference>
<comment type="caution">
    <text evidence="2">The sequence shown here is derived from an EMBL/GenBank/DDBJ whole genome shotgun (WGS) entry which is preliminary data.</text>
</comment>
<dbReference type="EMBL" id="BAABWN010000001">
    <property type="protein sequence ID" value="GAA6166519.1"/>
    <property type="molecule type" value="Genomic_DNA"/>
</dbReference>
<dbReference type="Proteomes" id="UP001465153">
    <property type="component" value="Unassembled WGS sequence"/>
</dbReference>
<organism evidence="2 3">
    <name type="scientific">Sessilibacter corallicola</name>
    <dbReference type="NCBI Taxonomy" id="2904075"/>
    <lineage>
        <taxon>Bacteria</taxon>
        <taxon>Pseudomonadati</taxon>
        <taxon>Pseudomonadota</taxon>
        <taxon>Gammaproteobacteria</taxon>
        <taxon>Cellvibrionales</taxon>
        <taxon>Cellvibrionaceae</taxon>
        <taxon>Sessilibacter</taxon>
    </lineage>
</organism>
<dbReference type="SUPFAM" id="SSF158682">
    <property type="entry name" value="TerB-like"/>
    <property type="match status" value="1"/>
</dbReference>
<sequence>MIEFLKSLFETDTPEHAPENHERQCRLASAALLVEVASIDNQFAESERNALLKILTKEFKLVGEELKEIEQLAIEKQSEASSLHEFTSLINDHFSVEQKIQLIVNMWRIAYADGELDKYEEYIIRRVSELIYVAHGDFIRAKQIARSESGKNH</sequence>
<reference evidence="2 3" key="1">
    <citation type="submission" date="2024-04" db="EMBL/GenBank/DDBJ databases">
        <title>Draft genome sequence of Sessilibacter corallicola NBRC 116591.</title>
        <authorList>
            <person name="Miyakawa T."/>
            <person name="Kusuya Y."/>
            <person name="Miura T."/>
        </authorList>
    </citation>
    <scope>NUCLEOTIDE SEQUENCE [LARGE SCALE GENOMIC DNA]</scope>
    <source>
        <strain evidence="2 3">KU-00831-HH</strain>
    </source>
</reference>
<name>A0ABQ0A4D9_9GAMM</name>
<protein>
    <submittedName>
        <fullName evidence="2">TerB family tellurite resistance protein</fullName>
    </submittedName>
</protein>
<gene>
    <name evidence="2" type="ORF">NBRC116591_03290</name>
</gene>
<proteinExistence type="predicted"/>
<feature type="domain" description="Co-chaperone DjlA N-terminal" evidence="1">
    <location>
        <begin position="26"/>
        <end position="143"/>
    </location>
</feature>
<dbReference type="Gene3D" id="1.10.3680.10">
    <property type="entry name" value="TerB-like"/>
    <property type="match status" value="1"/>
</dbReference>
<dbReference type="RefSeq" id="WP_233086452.1">
    <property type="nucleotide sequence ID" value="NZ_BAABWN010000001.1"/>
</dbReference>
<dbReference type="InterPro" id="IPR029024">
    <property type="entry name" value="TerB-like"/>
</dbReference>
<dbReference type="Pfam" id="PF05099">
    <property type="entry name" value="TerB"/>
    <property type="match status" value="1"/>
</dbReference>